<dbReference type="SUPFAM" id="SSF54197">
    <property type="entry name" value="HIT-like"/>
    <property type="match status" value="1"/>
</dbReference>
<dbReference type="Pfam" id="PF16285">
    <property type="entry name" value="DUF4931_N"/>
    <property type="match status" value="1"/>
</dbReference>
<dbReference type="eggNOG" id="COG1085">
    <property type="taxonomic scope" value="Bacteria"/>
</dbReference>
<feature type="domain" description="DUF4931" evidence="1">
    <location>
        <begin position="24"/>
        <end position="146"/>
    </location>
</feature>
<reference evidence="3 4" key="1">
    <citation type="submission" date="2010-08" db="EMBL/GenBank/DDBJ databases">
        <authorList>
            <person name="Weinstock G."/>
            <person name="Sodergren E."/>
            <person name="Clifton S."/>
            <person name="Fulton L."/>
            <person name="Fulton B."/>
            <person name="Courtney L."/>
            <person name="Fronick C."/>
            <person name="Harrison M."/>
            <person name="Strong C."/>
            <person name="Farmer C."/>
            <person name="Delahaunty K."/>
            <person name="Markovic C."/>
            <person name="Hall O."/>
            <person name="Minx P."/>
            <person name="Tomlinson C."/>
            <person name="Mitreva M."/>
            <person name="Hou S."/>
            <person name="Chen J."/>
            <person name="Wollam A."/>
            <person name="Pepin K.H."/>
            <person name="Johnson M."/>
            <person name="Bhonagiri V."/>
            <person name="Zhang X."/>
            <person name="Suruliraj S."/>
            <person name="Warren W."/>
            <person name="Chinwalla A."/>
            <person name="Mardis E.R."/>
            <person name="Wilson R.K."/>
        </authorList>
    </citation>
    <scope>NUCLEOTIDE SEQUENCE [LARGE SCALE GENOMIC DNA]</scope>
    <source>
        <strain evidence="3 4">F0359</strain>
    </source>
</reference>
<dbReference type="HOGENOM" id="CLU_1084626_0_0_9"/>
<dbReference type="AlphaFoldDB" id="E2ZC24"/>
<dbReference type="Gene3D" id="3.30.428.10">
    <property type="entry name" value="HIT-like"/>
    <property type="match status" value="1"/>
</dbReference>
<keyword evidence="4" id="KW-1185">Reference proteome</keyword>
<dbReference type="EMBL" id="AECS01000037">
    <property type="protein sequence ID" value="EFQ04011.1"/>
    <property type="molecule type" value="Genomic_DNA"/>
</dbReference>
<dbReference type="InterPro" id="IPR046322">
    <property type="entry name" value="DUF4931"/>
</dbReference>
<dbReference type="Proteomes" id="UP000003195">
    <property type="component" value="Unassembled WGS sequence"/>
</dbReference>
<evidence type="ECO:0000313" key="4">
    <source>
        <dbReference type="Proteomes" id="UP000003195"/>
    </source>
</evidence>
<comment type="caution">
    <text evidence="3">The sequence shown here is derived from an EMBL/GenBank/DDBJ whole genome shotgun (WGS) entry which is preliminary data.</text>
</comment>
<dbReference type="InterPro" id="IPR036265">
    <property type="entry name" value="HIT-like_sf"/>
</dbReference>
<evidence type="ECO:0008006" key="5">
    <source>
        <dbReference type="Google" id="ProtNLM"/>
    </source>
</evidence>
<dbReference type="STRING" id="706434.HMPREF9429_01194"/>
<dbReference type="InterPro" id="IPR049285">
    <property type="entry name" value="DUF4931_C"/>
</dbReference>
<feature type="domain" description="DUF4931" evidence="2">
    <location>
        <begin position="153"/>
        <end position="261"/>
    </location>
</feature>
<evidence type="ECO:0000313" key="3">
    <source>
        <dbReference type="EMBL" id="EFQ04011.1"/>
    </source>
</evidence>
<organism evidence="3 4">
    <name type="scientific">Megasphaera micronuciformis F0359</name>
    <dbReference type="NCBI Taxonomy" id="706434"/>
    <lineage>
        <taxon>Bacteria</taxon>
        <taxon>Bacillati</taxon>
        <taxon>Bacillota</taxon>
        <taxon>Negativicutes</taxon>
        <taxon>Veillonellales</taxon>
        <taxon>Veillonellaceae</taxon>
        <taxon>Megasphaera</taxon>
    </lineage>
</organism>
<name>E2ZC24_9FIRM</name>
<gene>
    <name evidence="3" type="ORF">HMPREF9429_01194</name>
</gene>
<evidence type="ECO:0000259" key="2">
    <source>
        <dbReference type="Pfam" id="PF20956"/>
    </source>
</evidence>
<sequence>MLQYILHGRSDTMTNRDYDKPLEFDLAIGKQKPNTVRRHEKYCPFCDVPHLKGILDKKGPMIWLKNAFPVLKNTDPTLIIETDNDDGEFTHYTPEYAESLLHFAVSKWMIMRQNRQFKSVLFYRNYGRLSGGTIHHPHMQVIGLKEYDYHCDVRIEHLKGQVVLATPDLEVNLSDHPLIGFNEFNLILHHDRGFSDFSRYLQLTAGYITERYAQFTDSYNLYFYYFPEKPGIFAKAVPRFLTNPLYVGYRIPQITDENSRLETVRALKNKLLSIKD</sequence>
<proteinExistence type="predicted"/>
<protein>
    <recommendedName>
        <fullName evidence="5">UTP--hexose-1-phosphate uridylyltransferase</fullName>
    </recommendedName>
</protein>
<dbReference type="Pfam" id="PF20956">
    <property type="entry name" value="DUF4931_C"/>
    <property type="match status" value="1"/>
</dbReference>
<accession>E2ZC24</accession>
<evidence type="ECO:0000259" key="1">
    <source>
        <dbReference type="Pfam" id="PF16285"/>
    </source>
</evidence>